<feature type="transmembrane region" description="Helical" evidence="7">
    <location>
        <begin position="274"/>
        <end position="303"/>
    </location>
</feature>
<dbReference type="InterPro" id="IPR035906">
    <property type="entry name" value="MetI-like_sf"/>
</dbReference>
<keyword evidence="3" id="KW-1003">Cell membrane</keyword>
<feature type="domain" description="ABC transmembrane type-1" evidence="8">
    <location>
        <begin position="86"/>
        <end position="300"/>
    </location>
</feature>
<feature type="transmembrane region" description="Helical" evidence="7">
    <location>
        <begin position="231"/>
        <end position="254"/>
    </location>
</feature>
<evidence type="ECO:0000256" key="6">
    <source>
        <dbReference type="ARBA" id="ARBA00023136"/>
    </source>
</evidence>
<evidence type="ECO:0000256" key="2">
    <source>
        <dbReference type="ARBA" id="ARBA00022448"/>
    </source>
</evidence>
<evidence type="ECO:0000256" key="3">
    <source>
        <dbReference type="ARBA" id="ARBA00022475"/>
    </source>
</evidence>
<feature type="transmembrane region" description="Helical" evidence="7">
    <location>
        <begin position="124"/>
        <end position="145"/>
    </location>
</feature>
<evidence type="ECO:0000259" key="8">
    <source>
        <dbReference type="PROSITE" id="PS50928"/>
    </source>
</evidence>
<dbReference type="RefSeq" id="WP_088073694.1">
    <property type="nucleotide sequence ID" value="NZ_JAHQCR010000064.1"/>
</dbReference>
<proteinExistence type="inferred from homology"/>
<keyword evidence="6 7" id="KW-0472">Membrane</keyword>
<evidence type="ECO:0000313" key="10">
    <source>
        <dbReference type="Proteomes" id="UP000790580"/>
    </source>
</evidence>
<dbReference type="Gene3D" id="1.10.3720.10">
    <property type="entry name" value="MetI-like"/>
    <property type="match status" value="1"/>
</dbReference>
<dbReference type="PANTHER" id="PTHR30193:SF37">
    <property type="entry name" value="INNER MEMBRANE ABC TRANSPORTER PERMEASE PROTEIN YCJO"/>
    <property type="match status" value="1"/>
</dbReference>
<keyword evidence="2 7" id="KW-0813">Transport</keyword>
<dbReference type="InterPro" id="IPR000515">
    <property type="entry name" value="MetI-like"/>
</dbReference>
<comment type="subcellular location">
    <subcellularLocation>
        <location evidence="1 7">Cell membrane</location>
        <topology evidence="1 7">Multi-pass membrane protein</topology>
    </subcellularLocation>
</comment>
<feature type="transmembrane region" description="Helical" evidence="7">
    <location>
        <begin position="27"/>
        <end position="54"/>
    </location>
</feature>
<dbReference type="EMBL" id="JAHQCR010000064">
    <property type="protein sequence ID" value="MBU9722967.1"/>
    <property type="molecule type" value="Genomic_DNA"/>
</dbReference>
<dbReference type="SUPFAM" id="SSF161098">
    <property type="entry name" value="MetI-like"/>
    <property type="match status" value="1"/>
</dbReference>
<gene>
    <name evidence="9" type="ORF">KS407_16230</name>
</gene>
<dbReference type="PROSITE" id="PS50928">
    <property type="entry name" value="ABC_TM1"/>
    <property type="match status" value="1"/>
</dbReference>
<dbReference type="CDD" id="cd06261">
    <property type="entry name" value="TM_PBP2"/>
    <property type="match status" value="1"/>
</dbReference>
<keyword evidence="10" id="KW-1185">Reference proteome</keyword>
<protein>
    <submittedName>
        <fullName evidence="9">Sugar ABC transporter permease</fullName>
    </submittedName>
</protein>
<feature type="transmembrane region" description="Helical" evidence="7">
    <location>
        <begin position="176"/>
        <end position="196"/>
    </location>
</feature>
<dbReference type="Proteomes" id="UP000790580">
    <property type="component" value="Unassembled WGS sequence"/>
</dbReference>
<evidence type="ECO:0000256" key="1">
    <source>
        <dbReference type="ARBA" id="ARBA00004651"/>
    </source>
</evidence>
<dbReference type="Pfam" id="PF00528">
    <property type="entry name" value="BPD_transp_1"/>
    <property type="match status" value="1"/>
</dbReference>
<feature type="transmembrane region" description="Helical" evidence="7">
    <location>
        <begin position="90"/>
        <end position="112"/>
    </location>
</feature>
<sequence>MEPVVKGDTKTPTVKGGRWTEKKKTALASYTFISPFFILFTIFGLFPMVFSFYLSFFRWDGLTPMEYVGWRNFEFIFSDPLFFSSIKNTFLIGIMGTLPQIFIGILLAFALNSALVRFRNTFRTLIFLPYITSIVAVAIIFGVVFNNQDFGFGNYILSLFNIDSVRWNTEYWPVKIAISTMVFWRWVGYNTIIFLAGMQSIPRELYEAAKIDGASVSQQIRLITVPMLKPFILFVVFTATIGSFQLFTEPLIFLGRGLREEGITMVAYLWRDAFVLNSFGTASAAAIVLFLIIIFITALNLLITNRIGRTKKLS</sequence>
<evidence type="ECO:0000256" key="5">
    <source>
        <dbReference type="ARBA" id="ARBA00022989"/>
    </source>
</evidence>
<name>A0ABS6K0I0_9BACI</name>
<dbReference type="PANTHER" id="PTHR30193">
    <property type="entry name" value="ABC TRANSPORTER PERMEASE PROTEIN"/>
    <property type="match status" value="1"/>
</dbReference>
<evidence type="ECO:0000256" key="7">
    <source>
        <dbReference type="RuleBase" id="RU363032"/>
    </source>
</evidence>
<reference evidence="9 10" key="1">
    <citation type="submission" date="2021-06" db="EMBL/GenBank/DDBJ databases">
        <title>Bacillus sp. RD4P76, an endophyte from a halophyte.</title>
        <authorList>
            <person name="Sun J.-Q."/>
        </authorList>
    </citation>
    <scope>NUCLEOTIDE SEQUENCE [LARGE SCALE GENOMIC DNA]</scope>
    <source>
        <strain evidence="9 10">JCM 17098</strain>
    </source>
</reference>
<dbReference type="InterPro" id="IPR051393">
    <property type="entry name" value="ABC_transporter_permease"/>
</dbReference>
<comment type="caution">
    <text evidence="9">The sequence shown here is derived from an EMBL/GenBank/DDBJ whole genome shotgun (WGS) entry which is preliminary data.</text>
</comment>
<keyword evidence="5 7" id="KW-1133">Transmembrane helix</keyword>
<comment type="similarity">
    <text evidence="7">Belongs to the binding-protein-dependent transport system permease family.</text>
</comment>
<evidence type="ECO:0000313" key="9">
    <source>
        <dbReference type="EMBL" id="MBU9722967.1"/>
    </source>
</evidence>
<organism evidence="9 10">
    <name type="scientific">Evansella alkalicola</name>
    <dbReference type="NCBI Taxonomy" id="745819"/>
    <lineage>
        <taxon>Bacteria</taxon>
        <taxon>Bacillati</taxon>
        <taxon>Bacillota</taxon>
        <taxon>Bacilli</taxon>
        <taxon>Bacillales</taxon>
        <taxon>Bacillaceae</taxon>
        <taxon>Evansella</taxon>
    </lineage>
</organism>
<accession>A0ABS6K0I0</accession>
<keyword evidence="4 7" id="KW-0812">Transmembrane</keyword>
<evidence type="ECO:0000256" key="4">
    <source>
        <dbReference type="ARBA" id="ARBA00022692"/>
    </source>
</evidence>